<accession>A0A2T0W5H9</accession>
<proteinExistence type="predicted"/>
<dbReference type="EMBL" id="PVTO01000020">
    <property type="protein sequence ID" value="PRY80989.1"/>
    <property type="molecule type" value="Genomic_DNA"/>
</dbReference>
<dbReference type="Proteomes" id="UP000238205">
    <property type="component" value="Unassembled WGS sequence"/>
</dbReference>
<reference evidence="2 3" key="1">
    <citation type="submission" date="2018-03" db="EMBL/GenBank/DDBJ databases">
        <title>Genomic Encyclopedia of Archaeal and Bacterial Type Strains, Phase II (KMG-II): from individual species to whole genera.</title>
        <authorList>
            <person name="Goeker M."/>
        </authorList>
    </citation>
    <scope>NUCLEOTIDE SEQUENCE [LARGE SCALE GENOMIC DNA]</scope>
    <source>
        <strain evidence="2 3">DSM 13175</strain>
    </source>
</reference>
<gene>
    <name evidence="2" type="ORF">CLV38_12050</name>
</gene>
<sequence>MEIDPKTIVWYPLYTLLIYFILSLFFDLPFWTLFLVLFLVFLYIVVIIIIELKK</sequence>
<evidence type="ECO:0000313" key="2">
    <source>
        <dbReference type="EMBL" id="PRY80989.1"/>
    </source>
</evidence>
<keyword evidence="1" id="KW-0472">Membrane</keyword>
<protein>
    <submittedName>
        <fullName evidence="2">Uncharacterized protein</fullName>
    </submittedName>
</protein>
<dbReference type="AlphaFoldDB" id="A0A2T0W5H9"/>
<dbReference type="RefSeq" id="WP_170068873.1">
    <property type="nucleotide sequence ID" value="NZ_PVTO01000020.1"/>
</dbReference>
<evidence type="ECO:0000256" key="1">
    <source>
        <dbReference type="SAM" id="Phobius"/>
    </source>
</evidence>
<keyword evidence="1" id="KW-0812">Transmembrane</keyword>
<feature type="transmembrane region" description="Helical" evidence="1">
    <location>
        <begin position="32"/>
        <end position="52"/>
    </location>
</feature>
<comment type="caution">
    <text evidence="2">The sequence shown here is derived from an EMBL/GenBank/DDBJ whole genome shotgun (WGS) entry which is preliminary data.</text>
</comment>
<organism evidence="2 3">
    <name type="scientific">Alkalibacterium olivapovliticus</name>
    <dbReference type="NCBI Taxonomy" id="99907"/>
    <lineage>
        <taxon>Bacteria</taxon>
        <taxon>Bacillati</taxon>
        <taxon>Bacillota</taxon>
        <taxon>Bacilli</taxon>
        <taxon>Lactobacillales</taxon>
        <taxon>Carnobacteriaceae</taxon>
        <taxon>Alkalibacterium</taxon>
    </lineage>
</organism>
<keyword evidence="1" id="KW-1133">Transmembrane helix</keyword>
<keyword evidence="3" id="KW-1185">Reference proteome</keyword>
<name>A0A2T0W5H9_9LACT</name>
<evidence type="ECO:0000313" key="3">
    <source>
        <dbReference type="Proteomes" id="UP000238205"/>
    </source>
</evidence>
<feature type="transmembrane region" description="Helical" evidence="1">
    <location>
        <begin position="7"/>
        <end position="26"/>
    </location>
</feature>